<sequence length="286" mass="32586">MLMENLRKEYHKKIGEQIIRIYERKGQVFANFADGDSKISTMISLGILDQMEFTPKRERISEQSVGDIFEVVTKEYLESSFELLGRIRPGKWLYQTAQTSISNFDQYEHLQYLKKLVSENQALKSAIGGDYIVRPDIVISRIPISLDELNCEKDILDNQLAIASHSPLLAKPDLRRAPILHASISCKWTLRSDRAQGTRTEALNLIRNRKGNQPHIVAVTAEPLPNRIATLALGTGDIDCVYHFALYELVKAIQLTDRDDLSEFIQTMIEGKRLRDISDLPFDLAI</sequence>
<dbReference type="InterPro" id="IPR037083">
    <property type="entry name" value="NgoMIV_sf"/>
</dbReference>
<gene>
    <name evidence="1" type="ORF">ADN00_14725</name>
</gene>
<dbReference type="REBASE" id="132876">
    <property type="entry name" value="OapP3M1ORF14730P"/>
</dbReference>
<dbReference type="EMBL" id="LGCL01000035">
    <property type="protein sequence ID" value="KPL73591.1"/>
    <property type="molecule type" value="Genomic_DNA"/>
</dbReference>
<protein>
    <recommendedName>
        <fullName evidence="3">Restriction endonuclease NgoMIV</fullName>
    </recommendedName>
</protein>
<keyword evidence="2" id="KW-1185">Reference proteome</keyword>
<dbReference type="CDD" id="cd22340">
    <property type="entry name" value="NgoMIV-like"/>
    <property type="match status" value="1"/>
</dbReference>
<comment type="caution">
    <text evidence="1">The sequence shown here is derived from an EMBL/GenBank/DDBJ whole genome shotgun (WGS) entry which is preliminary data.</text>
</comment>
<dbReference type="GO" id="GO:0009036">
    <property type="term" value="F:type II site-specific deoxyribonuclease activity"/>
    <property type="evidence" value="ECO:0007669"/>
    <property type="project" value="InterPro"/>
</dbReference>
<dbReference type="OrthoDB" id="5504137at2"/>
<reference evidence="1 2" key="1">
    <citation type="submission" date="2015-07" db="EMBL/GenBank/DDBJ databases">
        <title>Genome sequence of Ornatilinea apprima DSM 23815.</title>
        <authorList>
            <person name="Hemp J."/>
            <person name="Ward L.M."/>
            <person name="Pace L.A."/>
            <person name="Fischer W.W."/>
        </authorList>
    </citation>
    <scope>NUCLEOTIDE SEQUENCE [LARGE SCALE GENOMIC DNA]</scope>
    <source>
        <strain evidence="1 2">P3M-1</strain>
    </source>
</reference>
<dbReference type="InterPro" id="IPR015105">
    <property type="entry name" value="NgoMIV"/>
</dbReference>
<evidence type="ECO:0000313" key="1">
    <source>
        <dbReference type="EMBL" id="KPL73591.1"/>
    </source>
</evidence>
<dbReference type="AlphaFoldDB" id="A0A0P6XFJ3"/>
<dbReference type="RefSeq" id="WP_075063792.1">
    <property type="nucleotide sequence ID" value="NZ_LGCL01000035.1"/>
</dbReference>
<dbReference type="SUPFAM" id="SSF52980">
    <property type="entry name" value="Restriction endonuclease-like"/>
    <property type="match status" value="1"/>
</dbReference>
<evidence type="ECO:0000313" key="2">
    <source>
        <dbReference type="Proteomes" id="UP000050417"/>
    </source>
</evidence>
<proteinExistence type="predicted"/>
<dbReference type="STRING" id="1134406.ADN00_14725"/>
<evidence type="ECO:0008006" key="3">
    <source>
        <dbReference type="Google" id="ProtNLM"/>
    </source>
</evidence>
<name>A0A0P6XFJ3_9CHLR</name>
<dbReference type="PATRIC" id="fig|1134406.4.peg.2111"/>
<dbReference type="InterPro" id="IPR011335">
    <property type="entry name" value="Restrct_endonuc-II-like"/>
</dbReference>
<dbReference type="GO" id="GO:0009307">
    <property type="term" value="P:DNA restriction-modification system"/>
    <property type="evidence" value="ECO:0007669"/>
    <property type="project" value="InterPro"/>
</dbReference>
<accession>A0A0P6XFJ3</accession>
<dbReference type="Proteomes" id="UP000050417">
    <property type="component" value="Unassembled WGS sequence"/>
</dbReference>
<dbReference type="Pfam" id="PF09015">
    <property type="entry name" value="NgoMIV_restric"/>
    <property type="match status" value="1"/>
</dbReference>
<organism evidence="1 2">
    <name type="scientific">Ornatilinea apprima</name>
    <dbReference type="NCBI Taxonomy" id="1134406"/>
    <lineage>
        <taxon>Bacteria</taxon>
        <taxon>Bacillati</taxon>
        <taxon>Chloroflexota</taxon>
        <taxon>Anaerolineae</taxon>
        <taxon>Anaerolineales</taxon>
        <taxon>Anaerolineaceae</taxon>
        <taxon>Ornatilinea</taxon>
    </lineage>
</organism>
<dbReference type="Gene3D" id="3.40.50.10010">
    <property type="entry name" value="Type-2 restriction enzyme NgoMIV"/>
    <property type="match status" value="1"/>
</dbReference>